<dbReference type="AlphaFoldDB" id="A0AA35M0R9"/>
<dbReference type="SUPFAM" id="SSF53474">
    <property type="entry name" value="alpha/beta-Hydrolases"/>
    <property type="match status" value="1"/>
</dbReference>
<organism evidence="2 3">
    <name type="scientific">Clonostachys chloroleuca</name>
    <dbReference type="NCBI Taxonomy" id="1926264"/>
    <lineage>
        <taxon>Eukaryota</taxon>
        <taxon>Fungi</taxon>
        <taxon>Dikarya</taxon>
        <taxon>Ascomycota</taxon>
        <taxon>Pezizomycotina</taxon>
        <taxon>Sordariomycetes</taxon>
        <taxon>Hypocreomycetidae</taxon>
        <taxon>Hypocreales</taxon>
        <taxon>Bionectriaceae</taxon>
        <taxon>Clonostachys</taxon>
    </lineage>
</organism>
<evidence type="ECO:0000259" key="1">
    <source>
        <dbReference type="Pfam" id="PF12697"/>
    </source>
</evidence>
<dbReference type="Gene3D" id="3.40.50.1820">
    <property type="entry name" value="alpha/beta hydrolase"/>
    <property type="match status" value="1"/>
</dbReference>
<dbReference type="PANTHER" id="PTHR37017">
    <property type="entry name" value="AB HYDROLASE-1 DOMAIN-CONTAINING PROTEIN-RELATED"/>
    <property type="match status" value="1"/>
</dbReference>
<dbReference type="PANTHER" id="PTHR37017:SF13">
    <property type="entry name" value="AB HYDROLASE-1 DOMAIN-CONTAINING PROTEIN"/>
    <property type="match status" value="1"/>
</dbReference>
<dbReference type="Proteomes" id="UP001160390">
    <property type="component" value="Unassembled WGS sequence"/>
</dbReference>
<feature type="domain" description="AB hydrolase-1" evidence="1">
    <location>
        <begin position="7"/>
        <end position="230"/>
    </location>
</feature>
<dbReference type="Pfam" id="PF12697">
    <property type="entry name" value="Abhydrolase_6"/>
    <property type="match status" value="1"/>
</dbReference>
<accession>A0AA35M0R9</accession>
<reference evidence="2" key="1">
    <citation type="submission" date="2023-01" db="EMBL/GenBank/DDBJ databases">
        <authorList>
            <person name="Piombo E."/>
        </authorList>
    </citation>
    <scope>NUCLEOTIDE SEQUENCE</scope>
</reference>
<evidence type="ECO:0000313" key="2">
    <source>
        <dbReference type="EMBL" id="CAI6088363.1"/>
    </source>
</evidence>
<dbReference type="InterPro" id="IPR000073">
    <property type="entry name" value="AB_hydrolase_1"/>
</dbReference>
<protein>
    <recommendedName>
        <fullName evidence="1">AB hydrolase-1 domain-containing protein</fullName>
    </recommendedName>
</protein>
<proteinExistence type="predicted"/>
<dbReference type="EMBL" id="CABFNP030000823">
    <property type="protein sequence ID" value="CAI6088363.1"/>
    <property type="molecule type" value="Genomic_DNA"/>
</dbReference>
<dbReference type="InterPro" id="IPR029058">
    <property type="entry name" value="AB_hydrolase_fold"/>
</dbReference>
<sequence>MSVKPTIVIVPGAWQMPAVWTSFQKKLNGAGYPTEYVKLKTVGGEELPLAGLVDDVAEVRSVLDKLSSAGKRAVLLCHSYGGIVGSNSVEGSNAIDGMIFLSAFLLPKGKSLKDMLGGNPLPWMIMQEDRVVGNPDMMNEIMFNDLDPEDQTKWAEEMTHTSAQPFAVPSGYEPWANDIPCSYIACSNDNGLPYPLQQQLWEQLGSEPKVVTLETGHCPFLSAPNELLAAINETIWMMQF</sequence>
<dbReference type="InterPro" id="IPR052897">
    <property type="entry name" value="Sec-Metab_Biosynth_Hydrolase"/>
</dbReference>
<comment type="caution">
    <text evidence="2">The sequence shown here is derived from an EMBL/GenBank/DDBJ whole genome shotgun (WGS) entry which is preliminary data.</text>
</comment>
<keyword evidence="3" id="KW-1185">Reference proteome</keyword>
<evidence type="ECO:0000313" key="3">
    <source>
        <dbReference type="Proteomes" id="UP001160390"/>
    </source>
</evidence>
<name>A0AA35M0R9_9HYPO</name>
<gene>
    <name evidence="2" type="ORF">CCHLO57077_00010807</name>
</gene>